<name>A0A6A6P6F5_9PEZI</name>
<evidence type="ECO:0000313" key="2">
    <source>
        <dbReference type="EMBL" id="KAF2459571.1"/>
    </source>
</evidence>
<feature type="compositionally biased region" description="Gly residues" evidence="1">
    <location>
        <begin position="61"/>
        <end position="72"/>
    </location>
</feature>
<gene>
    <name evidence="2" type="ORF">BDY21DRAFT_192827</name>
</gene>
<dbReference type="Proteomes" id="UP000799766">
    <property type="component" value="Unassembled WGS sequence"/>
</dbReference>
<accession>A0A6A6P6F5</accession>
<protein>
    <submittedName>
        <fullName evidence="2">Uncharacterized protein</fullName>
    </submittedName>
</protein>
<organism evidence="2 3">
    <name type="scientific">Lineolata rhizophorae</name>
    <dbReference type="NCBI Taxonomy" id="578093"/>
    <lineage>
        <taxon>Eukaryota</taxon>
        <taxon>Fungi</taxon>
        <taxon>Dikarya</taxon>
        <taxon>Ascomycota</taxon>
        <taxon>Pezizomycotina</taxon>
        <taxon>Dothideomycetes</taxon>
        <taxon>Dothideomycetes incertae sedis</taxon>
        <taxon>Lineolatales</taxon>
        <taxon>Lineolataceae</taxon>
        <taxon>Lineolata</taxon>
    </lineage>
</organism>
<feature type="compositionally biased region" description="Polar residues" evidence="1">
    <location>
        <begin position="149"/>
        <end position="159"/>
    </location>
</feature>
<feature type="compositionally biased region" description="Basic and acidic residues" evidence="1">
    <location>
        <begin position="121"/>
        <end position="141"/>
    </location>
</feature>
<keyword evidence="3" id="KW-1185">Reference proteome</keyword>
<feature type="region of interest" description="Disordered" evidence="1">
    <location>
        <begin position="40"/>
        <end position="72"/>
    </location>
</feature>
<dbReference type="AlphaFoldDB" id="A0A6A6P6F5"/>
<feature type="region of interest" description="Disordered" evidence="1">
    <location>
        <begin position="117"/>
        <end position="159"/>
    </location>
</feature>
<dbReference type="EMBL" id="MU001675">
    <property type="protein sequence ID" value="KAF2459571.1"/>
    <property type="molecule type" value="Genomic_DNA"/>
</dbReference>
<feature type="compositionally biased region" description="Basic and acidic residues" evidence="1">
    <location>
        <begin position="51"/>
        <end position="60"/>
    </location>
</feature>
<proteinExistence type="predicted"/>
<evidence type="ECO:0000313" key="3">
    <source>
        <dbReference type="Proteomes" id="UP000799766"/>
    </source>
</evidence>
<reference evidence="2" key="1">
    <citation type="journal article" date="2020" name="Stud. Mycol.">
        <title>101 Dothideomycetes genomes: a test case for predicting lifestyles and emergence of pathogens.</title>
        <authorList>
            <person name="Haridas S."/>
            <person name="Albert R."/>
            <person name="Binder M."/>
            <person name="Bloem J."/>
            <person name="Labutti K."/>
            <person name="Salamov A."/>
            <person name="Andreopoulos B."/>
            <person name="Baker S."/>
            <person name="Barry K."/>
            <person name="Bills G."/>
            <person name="Bluhm B."/>
            <person name="Cannon C."/>
            <person name="Castanera R."/>
            <person name="Culley D."/>
            <person name="Daum C."/>
            <person name="Ezra D."/>
            <person name="Gonzalez J."/>
            <person name="Henrissat B."/>
            <person name="Kuo A."/>
            <person name="Liang C."/>
            <person name="Lipzen A."/>
            <person name="Lutzoni F."/>
            <person name="Magnuson J."/>
            <person name="Mondo S."/>
            <person name="Nolan M."/>
            <person name="Ohm R."/>
            <person name="Pangilinan J."/>
            <person name="Park H.-J."/>
            <person name="Ramirez L."/>
            <person name="Alfaro M."/>
            <person name="Sun H."/>
            <person name="Tritt A."/>
            <person name="Yoshinaga Y."/>
            <person name="Zwiers L.-H."/>
            <person name="Turgeon B."/>
            <person name="Goodwin S."/>
            <person name="Spatafora J."/>
            <person name="Crous P."/>
            <person name="Grigoriev I."/>
        </authorList>
    </citation>
    <scope>NUCLEOTIDE SEQUENCE</scope>
    <source>
        <strain evidence="2">ATCC 16933</strain>
    </source>
</reference>
<evidence type="ECO:0000256" key="1">
    <source>
        <dbReference type="SAM" id="MobiDB-lite"/>
    </source>
</evidence>
<sequence>MHSKRERGRCGCLHRTAGHSTWVVSGWWRWWWWWWTDGKPAEGGTQGQQRGVERPARGGRDGGGACRAGGRGALSQHLPPVDCWWLPDLGGAGSFHGAGRRSSPGRRPPICRAYAPGAHAAAERVSSRGAPEHGRRSDRSMAGRRRATGGSSANPNPSS</sequence>